<sequence>MEPLLVEINGYLETKLEVGPLLLDAHCTLKSINHLLGSLFQEKLYLKTADISGRAFRNFLKKVYNTVLSFSTKSLCLSASDSDNQTQEILILVAKQFFVTAQNFLDIEYEVIENDLTSLWLMALSYLALGYYFKDVSDHCSLTAQILGFASQLVKLYSELRQVESAIFALCKAIRLIITRENNSGDRQIYGWFRSCISCLPYETYAKSVGMLLCAQEFKLTIHNGIKSIPEGQAGECIRLLSIDLMESMEWIKSCSAADGMELLESQEGSSKMLYFDLQAELFGRGLSEMYAMVMESLTVTVGNSSLLGRSIEDLITVIRPCMSILAGQQPDSAYDFLSYITGKTTDKGPDGNKLDMLNFGVSTHWVFVFFFRLYISCRSLYRQAITLMPPDTSKKMSEVMRDSFTAYSGRDSIERTEWKTEGYFSWIVRPSASLCVIIQSVSDICLQGSNADCSSLIYVLHAMALQRLVDLNRQIKSLEYILQIQVKLLGDTSLSEYCKRSRKWGRCLSNIREEGESLTQFILSYLSLLGSDRVSDCTTADETGLATYGQAFDESEKWDFSICSVNNKSLLTAIWWIVCQNIDIWSIHASKKMLKIFLSHVICTCLPSITRSFTDGENSQADEAGFLRKITMHHISSELLNNPILYEHKFVCRHLASSFCHLLKKSVLPLFSDFSIEDVDLNSSPHWQEVLSAVGSLPVAVPGSKTVTFHKLSEGRPISHSLHKTPADFSTELKDKKFTSCQSLLSFLCWMPKGYMNSRSFARYVTFLLNLERNVISSLLEFQDASSSCKQYELLKLLFSCRRALKYLTMVFSEEKTRITASSVIPVLSEGSFPMLWLFKSVFLVVGLQETLSEDDADEIREMMFSFLDHTSYIFLKLSEYHFTFALHSAFGKEPHEVQPNTNIAQEYDALNESDPCLGSLENNEAWKSILLMAQSLTQNMQGLLISLKGSLINEKAENDVNVNLNKLSSIASCMSGFLWGLSYGLNHSNATDNDKVKLGLNFEPNIGLCINVFADFLNFVSHMLFVEVGHQPRCSFDDQNFLSPSDCSCLSVSRQISDKGSCHTVTLGGAQDQKLRAAENCSTSLNTDDNFWSIHRNSSQLEESTSVGSITCHCRKNGLFQGLLKGDNPEAAILIRQLLMASSALLKLNLQSNDSSSLSSLIANCFGLSKILLLKFADVSEVPQPFSFICLDGVIKYLEELGNFPGNHTLDENMYGRLVELYLNALGKCISLQGKEATLASHETESSTKKLCSNKGSSETSFSRMSLFLNSFKSRLRMSFKVLISKSSEFHMLLEAIKKELMGVHKGCRTICKINTGSADGGSVSSTVAAGIDCLDLVLEYTSGRKLSEKHVQSLIPSLFNIILHLQSPLLFYGMPTGSICKGPDPGAVILMCVQVLTRISGKGKLKDSWHVAQTLRIPGALFQDFSQLRLFEGPLLSDKFLFLDNQDGGPVAGMHSCDVDQQFSIELFASCCRLLYTTLKKCKRTSEDCIPLLQESSCILLSCLETVDNDLIVRKSYFSWGFQAGVECACYLRRIYEELRQQSDIFGKHCYKFLSNYIWVYSGYGPLKTGIRREIDEALRPGVYALIDACSDDDLQYLHSVFGEGPCRSTLAILQHDYKLNFKYEGKV</sequence>
<gene>
    <name evidence="2" type="ORF">JCGZ_19595</name>
</gene>
<evidence type="ECO:0000259" key="1">
    <source>
        <dbReference type="Pfam" id="PF10441"/>
    </source>
</evidence>
<reference evidence="2 3" key="1">
    <citation type="journal article" date="2014" name="PLoS ONE">
        <title>Global Analysis of Gene Expression Profiles in Physic Nut (Jatropha curcas L.) Seedlings Exposed to Salt Stress.</title>
        <authorList>
            <person name="Zhang L."/>
            <person name="Zhang C."/>
            <person name="Wu P."/>
            <person name="Chen Y."/>
            <person name="Li M."/>
            <person name="Jiang H."/>
            <person name="Wu G."/>
        </authorList>
    </citation>
    <scope>NUCLEOTIDE SEQUENCE [LARGE SCALE GENOMIC DNA]</scope>
    <source>
        <strain evidence="3">cv. GZQX0401</strain>
        <tissue evidence="2">Young leaves</tissue>
    </source>
</reference>
<dbReference type="GO" id="GO:0042254">
    <property type="term" value="P:ribosome biogenesis"/>
    <property type="evidence" value="ECO:0007669"/>
    <property type="project" value="TreeGrafter"/>
</dbReference>
<feature type="domain" description="Nucleolar 27S pre-rRNA processing Urb2/Npa2 C-terminal" evidence="1">
    <location>
        <begin position="1394"/>
        <end position="1630"/>
    </location>
</feature>
<dbReference type="InterPro" id="IPR052609">
    <property type="entry name" value="Ribosome_Biogenesis_Reg"/>
</dbReference>
<evidence type="ECO:0000313" key="2">
    <source>
        <dbReference type="EMBL" id="KDP27590.1"/>
    </source>
</evidence>
<dbReference type="OrthoDB" id="160374at2759"/>
<dbReference type="Pfam" id="PF10441">
    <property type="entry name" value="Urb2"/>
    <property type="match status" value="1"/>
</dbReference>
<protein>
    <recommendedName>
        <fullName evidence="1">Nucleolar 27S pre-rRNA processing Urb2/Npa2 C-terminal domain-containing protein</fullName>
    </recommendedName>
</protein>
<proteinExistence type="predicted"/>
<evidence type="ECO:0000313" key="3">
    <source>
        <dbReference type="Proteomes" id="UP000027138"/>
    </source>
</evidence>
<accession>A0A067K5Q7</accession>
<dbReference type="InterPro" id="IPR018849">
    <property type="entry name" value="Urb2/Npa2_C"/>
</dbReference>
<dbReference type="STRING" id="180498.A0A067K5Q7"/>
<organism evidence="2 3">
    <name type="scientific">Jatropha curcas</name>
    <name type="common">Barbados nut</name>
    <dbReference type="NCBI Taxonomy" id="180498"/>
    <lineage>
        <taxon>Eukaryota</taxon>
        <taxon>Viridiplantae</taxon>
        <taxon>Streptophyta</taxon>
        <taxon>Embryophyta</taxon>
        <taxon>Tracheophyta</taxon>
        <taxon>Spermatophyta</taxon>
        <taxon>Magnoliopsida</taxon>
        <taxon>eudicotyledons</taxon>
        <taxon>Gunneridae</taxon>
        <taxon>Pentapetalae</taxon>
        <taxon>rosids</taxon>
        <taxon>fabids</taxon>
        <taxon>Malpighiales</taxon>
        <taxon>Euphorbiaceae</taxon>
        <taxon>Crotonoideae</taxon>
        <taxon>Jatropheae</taxon>
        <taxon>Jatropha</taxon>
    </lineage>
</organism>
<dbReference type="PANTHER" id="PTHR15682:SF2">
    <property type="entry name" value="UNHEALTHY RIBOSOME BIOGENESIS PROTEIN 2 HOMOLOG"/>
    <property type="match status" value="1"/>
</dbReference>
<dbReference type="GO" id="GO:0005730">
    <property type="term" value="C:nucleolus"/>
    <property type="evidence" value="ECO:0007669"/>
    <property type="project" value="TreeGrafter"/>
</dbReference>
<dbReference type="Proteomes" id="UP000027138">
    <property type="component" value="Unassembled WGS sequence"/>
</dbReference>
<dbReference type="EMBL" id="KK914813">
    <property type="protein sequence ID" value="KDP27590.1"/>
    <property type="molecule type" value="Genomic_DNA"/>
</dbReference>
<keyword evidence="3" id="KW-1185">Reference proteome</keyword>
<name>A0A067K5Q7_JATCU</name>
<dbReference type="PANTHER" id="PTHR15682">
    <property type="entry name" value="UNHEALTHY RIBOSOME BIOGENESIS PROTEIN 2 HOMOLOG"/>
    <property type="match status" value="1"/>
</dbReference>